<organism evidence="2">
    <name type="scientific">Eutreptiella gymnastica</name>
    <dbReference type="NCBI Taxonomy" id="73025"/>
    <lineage>
        <taxon>Eukaryota</taxon>
        <taxon>Discoba</taxon>
        <taxon>Euglenozoa</taxon>
        <taxon>Euglenida</taxon>
        <taxon>Spirocuta</taxon>
        <taxon>Euglenophyceae</taxon>
        <taxon>Eutreptiales</taxon>
        <taxon>Eutreptiaceae</taxon>
        <taxon>Eutreptiella</taxon>
    </lineage>
</organism>
<proteinExistence type="predicted"/>
<dbReference type="EMBL" id="HBJA01115260">
    <property type="protein sequence ID" value="CAE0828374.1"/>
    <property type="molecule type" value="Transcribed_RNA"/>
</dbReference>
<gene>
    <name evidence="2" type="ORF">EGYM00163_LOCUS39643</name>
</gene>
<evidence type="ECO:0000313" key="2">
    <source>
        <dbReference type="EMBL" id="CAE0828374.1"/>
    </source>
</evidence>
<accession>A0A7S4G8E6</accession>
<dbReference type="PANTHER" id="PTHR12286">
    <property type="entry name" value="SACCHAROPINE DEHYDROGENASE-LIKE OXIDOREDUCTASE"/>
    <property type="match status" value="1"/>
</dbReference>
<dbReference type="PANTHER" id="PTHR12286:SF5">
    <property type="entry name" value="SACCHAROPINE DEHYDROGENASE-LIKE OXIDOREDUCTASE"/>
    <property type="match status" value="1"/>
</dbReference>
<dbReference type="GO" id="GO:0005739">
    <property type="term" value="C:mitochondrion"/>
    <property type="evidence" value="ECO:0007669"/>
    <property type="project" value="TreeGrafter"/>
</dbReference>
<dbReference type="GO" id="GO:0005811">
    <property type="term" value="C:lipid droplet"/>
    <property type="evidence" value="ECO:0007669"/>
    <property type="project" value="TreeGrafter"/>
</dbReference>
<name>A0A7S4G8E6_9EUGL</name>
<keyword evidence="1" id="KW-1133">Transmembrane helix</keyword>
<keyword evidence="1" id="KW-0812">Transmembrane</keyword>
<reference evidence="2" key="1">
    <citation type="submission" date="2021-01" db="EMBL/GenBank/DDBJ databases">
        <authorList>
            <person name="Corre E."/>
            <person name="Pelletier E."/>
            <person name="Niang G."/>
            <person name="Scheremetjew M."/>
            <person name="Finn R."/>
            <person name="Kale V."/>
            <person name="Holt S."/>
            <person name="Cochrane G."/>
            <person name="Meng A."/>
            <person name="Brown T."/>
            <person name="Cohen L."/>
        </authorList>
    </citation>
    <scope>NUCLEOTIDE SEQUENCE</scope>
    <source>
        <strain evidence="2">CCMP1594</strain>
    </source>
</reference>
<dbReference type="GO" id="GO:0009247">
    <property type="term" value="P:glycolipid biosynthetic process"/>
    <property type="evidence" value="ECO:0007669"/>
    <property type="project" value="TreeGrafter"/>
</dbReference>
<protein>
    <submittedName>
        <fullName evidence="2">Uncharacterized protein</fullName>
    </submittedName>
</protein>
<sequence length="143" mass="15585">MCCLQESKVYATFMAGFVQFIDFIIFGTVIVTRPLGSLFRRTLLPKQGEGPSEAKMDKGFLKITAFAEGDKGGRVKCWLYFPTDPGYRDTARMLVESGLALLDPDVGAEGGVFTPATCQGSVLLQRLINTGCSYHMEEIGGSK</sequence>
<evidence type="ECO:0000256" key="1">
    <source>
        <dbReference type="SAM" id="Phobius"/>
    </source>
</evidence>
<feature type="transmembrane region" description="Helical" evidence="1">
    <location>
        <begin position="12"/>
        <end position="31"/>
    </location>
</feature>
<dbReference type="InterPro" id="IPR051276">
    <property type="entry name" value="Saccharopine_DH-like_oxidrdct"/>
</dbReference>
<dbReference type="AlphaFoldDB" id="A0A7S4G8E6"/>
<dbReference type="GO" id="GO:0005886">
    <property type="term" value="C:plasma membrane"/>
    <property type="evidence" value="ECO:0007669"/>
    <property type="project" value="TreeGrafter"/>
</dbReference>
<keyword evidence="1" id="KW-0472">Membrane</keyword>